<organism evidence="1 2">
    <name type="scientific">Caerostris extrusa</name>
    <name type="common">Bark spider</name>
    <name type="synonym">Caerostris bankana</name>
    <dbReference type="NCBI Taxonomy" id="172846"/>
    <lineage>
        <taxon>Eukaryota</taxon>
        <taxon>Metazoa</taxon>
        <taxon>Ecdysozoa</taxon>
        <taxon>Arthropoda</taxon>
        <taxon>Chelicerata</taxon>
        <taxon>Arachnida</taxon>
        <taxon>Araneae</taxon>
        <taxon>Araneomorphae</taxon>
        <taxon>Entelegynae</taxon>
        <taxon>Araneoidea</taxon>
        <taxon>Araneidae</taxon>
        <taxon>Caerostris</taxon>
    </lineage>
</organism>
<dbReference type="EMBL" id="BPLR01004875">
    <property type="protein sequence ID" value="GIX98200.1"/>
    <property type="molecule type" value="Genomic_DNA"/>
</dbReference>
<keyword evidence="2" id="KW-1185">Reference proteome</keyword>
<dbReference type="Proteomes" id="UP001054945">
    <property type="component" value="Unassembled WGS sequence"/>
</dbReference>
<comment type="caution">
    <text evidence="1">The sequence shown here is derived from an EMBL/GenBank/DDBJ whole genome shotgun (WGS) entry which is preliminary data.</text>
</comment>
<name>A0AAV4PML8_CAEEX</name>
<protein>
    <submittedName>
        <fullName evidence="1">Uncharacterized protein</fullName>
    </submittedName>
</protein>
<evidence type="ECO:0000313" key="2">
    <source>
        <dbReference type="Proteomes" id="UP001054945"/>
    </source>
</evidence>
<accession>A0AAV4PML8</accession>
<gene>
    <name evidence="1" type="ORF">CEXT_533351</name>
</gene>
<reference evidence="1 2" key="1">
    <citation type="submission" date="2021-06" db="EMBL/GenBank/DDBJ databases">
        <title>Caerostris extrusa draft genome.</title>
        <authorList>
            <person name="Kono N."/>
            <person name="Arakawa K."/>
        </authorList>
    </citation>
    <scope>NUCLEOTIDE SEQUENCE [LARGE SCALE GENOMIC DNA]</scope>
</reference>
<proteinExistence type="predicted"/>
<sequence length="87" mass="9939">MPRGLPQIDKQYSTKKRDAYRGSAALETSIPCPRVEEAEVLSRLLELKRYRNRHTPWGSDHLVSGFPENLLTFKHMLPSTCTCPVNV</sequence>
<dbReference type="AlphaFoldDB" id="A0AAV4PML8"/>
<evidence type="ECO:0000313" key="1">
    <source>
        <dbReference type="EMBL" id="GIX98200.1"/>
    </source>
</evidence>